<dbReference type="Proteomes" id="UP000247512">
    <property type="component" value="Unassembled WGS sequence"/>
</dbReference>
<organism evidence="1 3">
    <name type="scientific">Komagataeibacter nataicola</name>
    <dbReference type="NCBI Taxonomy" id="265960"/>
    <lineage>
        <taxon>Bacteria</taxon>
        <taxon>Pseudomonadati</taxon>
        <taxon>Pseudomonadota</taxon>
        <taxon>Alphaproteobacteria</taxon>
        <taxon>Acetobacterales</taxon>
        <taxon>Acetobacteraceae</taxon>
        <taxon>Komagataeibacter</taxon>
    </lineage>
</organism>
<dbReference type="Proteomes" id="UP000189683">
    <property type="component" value="Chromosome"/>
</dbReference>
<dbReference type="KEGG" id="kna:B0W47_00860"/>
<reference evidence="1" key="2">
    <citation type="submission" date="2017-02" db="EMBL/GenBank/DDBJ databases">
        <authorList>
            <person name="Zhang H."/>
        </authorList>
    </citation>
    <scope>NUCLEOTIDE SEQUENCE</scope>
    <source>
        <strain evidence="1">RZS01</strain>
    </source>
</reference>
<evidence type="ECO:0000313" key="2">
    <source>
        <dbReference type="EMBL" id="PYD65458.1"/>
    </source>
</evidence>
<proteinExistence type="predicted"/>
<accession>A0A9N7C3P2</accession>
<gene>
    <name evidence="1" type="ORF">B0W47_00860</name>
    <name evidence="2" type="ORF">CDI09_13370</name>
</gene>
<evidence type="ECO:0000313" key="4">
    <source>
        <dbReference type="Proteomes" id="UP000247512"/>
    </source>
</evidence>
<dbReference type="OrthoDB" id="7281144at2"/>
<evidence type="ECO:0000313" key="1">
    <source>
        <dbReference type="EMBL" id="AQU86246.1"/>
    </source>
</evidence>
<protein>
    <submittedName>
        <fullName evidence="1">Uncharacterized protein</fullName>
    </submittedName>
</protein>
<name>A0A9N7C3P2_9PROT</name>
<dbReference type="EMBL" id="NIRT01000030">
    <property type="protein sequence ID" value="PYD65458.1"/>
    <property type="molecule type" value="Genomic_DNA"/>
</dbReference>
<sequence>METADMPDTNITTIPALEGLVETALGKKDTATTQADIALAGNLLQTLLPIIVEKAAPNLDLSGIDAALTKILTGISDLKTEIETKPATTATPTAAAVS</sequence>
<dbReference type="EMBL" id="CP019875">
    <property type="protein sequence ID" value="AQU86246.1"/>
    <property type="molecule type" value="Genomic_DNA"/>
</dbReference>
<reference evidence="3" key="1">
    <citation type="submission" date="2017-02" db="EMBL/GenBank/DDBJ databases">
        <title>zhang.</title>
        <authorList>
            <person name="Zhang H."/>
        </authorList>
    </citation>
    <scope>NUCLEOTIDE SEQUENCE [LARGE SCALE GENOMIC DNA]</scope>
    <source>
        <strain evidence="3">RZS01</strain>
    </source>
</reference>
<keyword evidence="4" id="KW-1185">Reference proteome</keyword>
<evidence type="ECO:0000313" key="3">
    <source>
        <dbReference type="Proteomes" id="UP000189683"/>
    </source>
</evidence>
<reference evidence="2 4" key="3">
    <citation type="submission" date="2017-06" db="EMBL/GenBank/DDBJ databases">
        <title>A draft genome sequence of Komagataeibacter nataicola LMG 1536.</title>
        <authorList>
            <person name="Skraban J."/>
            <person name="Cleenwerck I."/>
            <person name="Vandamme P."/>
            <person name="Trcek J."/>
        </authorList>
    </citation>
    <scope>NUCLEOTIDE SEQUENCE [LARGE SCALE GENOMIC DNA]</scope>
    <source>
        <strain evidence="2 4">LMG 1536</strain>
    </source>
</reference>
<dbReference type="AlphaFoldDB" id="A0A9N7C3P2"/>